<dbReference type="PANTHER" id="PTHR42978:SF7">
    <property type="entry name" value="METALLO-HYDROLASE RV2300C-RELATED"/>
    <property type="match status" value="1"/>
</dbReference>
<evidence type="ECO:0000256" key="2">
    <source>
        <dbReference type="ARBA" id="ARBA00007749"/>
    </source>
</evidence>
<reference evidence="8" key="1">
    <citation type="submission" date="2023-08" db="EMBL/GenBank/DDBJ databases">
        <title>Rhodospirillaceae gen. nov., a novel taxon isolated from the Yangtze River Yuezi River estuary sludge.</title>
        <authorList>
            <person name="Ruan L."/>
        </authorList>
    </citation>
    <scope>NUCLEOTIDE SEQUENCE [LARGE SCALE GENOMIC DNA]</scope>
    <source>
        <strain evidence="8">R-7</strain>
    </source>
</reference>
<keyword evidence="4" id="KW-0378">Hydrolase</keyword>
<evidence type="ECO:0000256" key="4">
    <source>
        <dbReference type="ARBA" id="ARBA00022801"/>
    </source>
</evidence>
<organism evidence="7 8">
    <name type="scientific">Dongia sedimenti</name>
    <dbReference type="NCBI Taxonomy" id="3064282"/>
    <lineage>
        <taxon>Bacteria</taxon>
        <taxon>Pseudomonadati</taxon>
        <taxon>Pseudomonadota</taxon>
        <taxon>Alphaproteobacteria</taxon>
        <taxon>Rhodospirillales</taxon>
        <taxon>Dongiaceae</taxon>
        <taxon>Dongia</taxon>
    </lineage>
</organism>
<comment type="caution">
    <text evidence="7">The sequence shown here is derived from an EMBL/GenBank/DDBJ whole genome shotgun (WGS) entry which is preliminary data.</text>
</comment>
<dbReference type="RefSeq" id="WP_379960766.1">
    <property type="nucleotide sequence ID" value="NZ_JAUYVI010000008.1"/>
</dbReference>
<dbReference type="InterPro" id="IPR036866">
    <property type="entry name" value="RibonucZ/Hydroxyglut_hydro"/>
</dbReference>
<keyword evidence="5" id="KW-0862">Zinc</keyword>
<dbReference type="PANTHER" id="PTHR42978">
    <property type="entry name" value="QUORUM-QUENCHING LACTONASE YTNP-RELATED-RELATED"/>
    <property type="match status" value="1"/>
</dbReference>
<dbReference type="Pfam" id="PF00753">
    <property type="entry name" value="Lactamase_B"/>
    <property type="match status" value="1"/>
</dbReference>
<dbReference type="Gene3D" id="3.60.15.10">
    <property type="entry name" value="Ribonuclease Z/Hydroxyacylglutathione hydrolase-like"/>
    <property type="match status" value="1"/>
</dbReference>
<comment type="cofactor">
    <cofactor evidence="1">
        <name>Zn(2+)</name>
        <dbReference type="ChEBI" id="CHEBI:29105"/>
    </cofactor>
</comment>
<sequence>MPAKAKETAADWQLYVIEYARSRNQPMASLLLGAFDEPPVNVPFSFVLAQNAKHKVLVDTGFMDEGGGHEMAVKFDIPEWISPLRMLEELGVKAEEIDHIFVSHAHYDHIGSIDKFPKATIHIQKAELMTWIEALALPPRFGFLTSALDPDDIHTAISAAAEHRLNLLEGDADDVVPGIHVRSAAGGHTLGQQFISVDTPKGRYVVTGDCIYSQRNLVGIKNDGVYAPLGFGIGSIWEQLKSFDRINEEVGHDLDKLLILHDFERWANFQIVKEVEGFRICRAV</sequence>
<dbReference type="EMBL" id="JAUYVI010000008">
    <property type="protein sequence ID" value="MDQ7250916.1"/>
    <property type="molecule type" value="Genomic_DNA"/>
</dbReference>
<name>A0ABU0YVA5_9PROT</name>
<evidence type="ECO:0000256" key="5">
    <source>
        <dbReference type="ARBA" id="ARBA00022833"/>
    </source>
</evidence>
<dbReference type="SMART" id="SM00849">
    <property type="entry name" value="Lactamase_B"/>
    <property type="match status" value="1"/>
</dbReference>
<evidence type="ECO:0000313" key="8">
    <source>
        <dbReference type="Proteomes" id="UP001230156"/>
    </source>
</evidence>
<dbReference type="Proteomes" id="UP001230156">
    <property type="component" value="Unassembled WGS sequence"/>
</dbReference>
<protein>
    <submittedName>
        <fullName evidence="7">N-acyl homoserine lactonase family protein</fullName>
    </submittedName>
</protein>
<evidence type="ECO:0000259" key="6">
    <source>
        <dbReference type="SMART" id="SM00849"/>
    </source>
</evidence>
<evidence type="ECO:0000256" key="3">
    <source>
        <dbReference type="ARBA" id="ARBA00022723"/>
    </source>
</evidence>
<dbReference type="CDD" id="cd07729">
    <property type="entry name" value="AHL_lactonase_MBL-fold"/>
    <property type="match status" value="1"/>
</dbReference>
<dbReference type="InterPro" id="IPR001279">
    <property type="entry name" value="Metallo-B-lactamas"/>
</dbReference>
<evidence type="ECO:0000313" key="7">
    <source>
        <dbReference type="EMBL" id="MDQ7250916.1"/>
    </source>
</evidence>
<accession>A0ABU0YVA5</accession>
<proteinExistence type="inferred from homology"/>
<dbReference type="SUPFAM" id="SSF56281">
    <property type="entry name" value="Metallo-hydrolase/oxidoreductase"/>
    <property type="match status" value="1"/>
</dbReference>
<evidence type="ECO:0000256" key="1">
    <source>
        <dbReference type="ARBA" id="ARBA00001947"/>
    </source>
</evidence>
<gene>
    <name evidence="7" type="ORF">Q8A70_24730</name>
</gene>
<feature type="domain" description="Metallo-beta-lactamase" evidence="6">
    <location>
        <begin position="42"/>
        <end position="261"/>
    </location>
</feature>
<keyword evidence="3" id="KW-0479">Metal-binding</keyword>
<dbReference type="InterPro" id="IPR051013">
    <property type="entry name" value="MBL_superfamily_lactonases"/>
</dbReference>
<keyword evidence="8" id="KW-1185">Reference proteome</keyword>
<comment type="similarity">
    <text evidence="2">Belongs to the metallo-beta-lactamase superfamily.</text>
</comment>